<dbReference type="InterPro" id="IPR016024">
    <property type="entry name" value="ARM-type_fold"/>
</dbReference>
<dbReference type="Proteomes" id="UP001210925">
    <property type="component" value="Unassembled WGS sequence"/>
</dbReference>
<evidence type="ECO:0000313" key="1">
    <source>
        <dbReference type="EMBL" id="KAJ3262512.1"/>
    </source>
</evidence>
<comment type="caution">
    <text evidence="1">The sequence shown here is derived from an EMBL/GenBank/DDBJ whole genome shotgun (WGS) entry which is preliminary data.</text>
</comment>
<protein>
    <submittedName>
        <fullName evidence="1">Uncharacterized protein</fullName>
    </submittedName>
</protein>
<evidence type="ECO:0000313" key="2">
    <source>
        <dbReference type="Proteomes" id="UP001210925"/>
    </source>
</evidence>
<gene>
    <name evidence="1" type="ORF">HK103_000041</name>
</gene>
<proteinExistence type="predicted"/>
<name>A0AAD5YBE3_9FUNG</name>
<keyword evidence="2" id="KW-1185">Reference proteome</keyword>
<organism evidence="1 2">
    <name type="scientific">Boothiomyces macroporosus</name>
    <dbReference type="NCBI Taxonomy" id="261099"/>
    <lineage>
        <taxon>Eukaryota</taxon>
        <taxon>Fungi</taxon>
        <taxon>Fungi incertae sedis</taxon>
        <taxon>Chytridiomycota</taxon>
        <taxon>Chytridiomycota incertae sedis</taxon>
        <taxon>Chytridiomycetes</taxon>
        <taxon>Rhizophydiales</taxon>
        <taxon>Terramycetaceae</taxon>
        <taxon>Boothiomyces</taxon>
    </lineage>
</organism>
<sequence>MIQSPSEHIGLNINDLTTTPHIEYKLMDEFLSLKSPYLSPAITDYLQGDKAIQDFVNRITLYKDRDFMYKESQNDPLVGVSFDKDNQDSVISLEIVNYERPRNSDLKESFIAMELITKPHNLLKKVYTDELVNQIFLILKPAAKGSLFHFRKIFMTALIYHPRLLFSFKSWIFLMVKQIINQPVQDAIVCCFTAIYTKKYLDSEDSLYAMIRDSGFLDCMFTKMVSSDIQIVRAFCSTILRILNILDLHDCNTLLCNYNAEKESDSNSNLPKMFENIVKMLDSSDSEIRNEIIDFVANMKFTGYCEPIKLQFMKALESQSHIVASVDLLKQYLTF</sequence>
<dbReference type="AlphaFoldDB" id="A0AAD5YBE3"/>
<dbReference type="EMBL" id="JADGKB010000001">
    <property type="protein sequence ID" value="KAJ3262512.1"/>
    <property type="molecule type" value="Genomic_DNA"/>
</dbReference>
<reference evidence="1" key="1">
    <citation type="submission" date="2020-05" db="EMBL/GenBank/DDBJ databases">
        <title>Phylogenomic resolution of chytrid fungi.</title>
        <authorList>
            <person name="Stajich J.E."/>
            <person name="Amses K."/>
            <person name="Simmons R."/>
            <person name="Seto K."/>
            <person name="Myers J."/>
            <person name="Bonds A."/>
            <person name="Quandt C.A."/>
            <person name="Barry K."/>
            <person name="Liu P."/>
            <person name="Grigoriev I."/>
            <person name="Longcore J.E."/>
            <person name="James T.Y."/>
        </authorList>
    </citation>
    <scope>NUCLEOTIDE SEQUENCE</scope>
    <source>
        <strain evidence="1">PLAUS21</strain>
    </source>
</reference>
<accession>A0AAD5YBE3</accession>
<dbReference type="SUPFAM" id="SSF48371">
    <property type="entry name" value="ARM repeat"/>
    <property type="match status" value="1"/>
</dbReference>